<dbReference type="PROSITE" id="PS00624">
    <property type="entry name" value="GMC_OXRED_2"/>
    <property type="match status" value="1"/>
</dbReference>
<evidence type="ECO:0000259" key="3">
    <source>
        <dbReference type="PROSITE" id="PS00623"/>
    </source>
</evidence>
<evidence type="ECO:0000259" key="4">
    <source>
        <dbReference type="PROSITE" id="PS00624"/>
    </source>
</evidence>
<feature type="domain" description="Glucose-methanol-choline oxidoreductase N-terminal" evidence="4">
    <location>
        <begin position="296"/>
        <end position="310"/>
    </location>
</feature>
<dbReference type="InterPro" id="IPR000172">
    <property type="entry name" value="GMC_OxRdtase_N"/>
</dbReference>
<protein>
    <submittedName>
        <fullName evidence="5">GMC oxidoreductase</fullName>
    </submittedName>
</protein>
<name>A0ABR4M948_9PEZI</name>
<proteinExistence type="inferred from homology"/>
<dbReference type="RefSeq" id="XP_070855983.1">
    <property type="nucleotide sequence ID" value="XM_071004471.1"/>
</dbReference>
<gene>
    <name evidence="5" type="ORF">HOO65_090097</name>
</gene>
<reference evidence="5 6" key="1">
    <citation type="submission" date="2020-05" db="EMBL/GenBank/DDBJ databases">
        <title>Ceratocystis lukuohia genome.</title>
        <authorList>
            <person name="Harrington T.C."/>
            <person name="Kim K."/>
            <person name="Mayers C.G."/>
        </authorList>
    </citation>
    <scope>NUCLEOTIDE SEQUENCE [LARGE SCALE GENOMIC DNA]</scope>
    <source>
        <strain evidence="5 6">C4212</strain>
    </source>
</reference>
<feature type="domain" description="Glucose-methanol-choline oxidoreductase N-terminal" evidence="3">
    <location>
        <begin position="99"/>
        <end position="122"/>
    </location>
</feature>
<evidence type="ECO:0000313" key="5">
    <source>
        <dbReference type="EMBL" id="KAL2884802.1"/>
    </source>
</evidence>
<dbReference type="Pfam" id="PF05199">
    <property type="entry name" value="GMC_oxred_C"/>
    <property type="match status" value="1"/>
</dbReference>
<dbReference type="InterPro" id="IPR012132">
    <property type="entry name" value="GMC_OxRdtase"/>
</dbReference>
<dbReference type="PIRSF" id="PIRSF000137">
    <property type="entry name" value="Alcohol_oxidase"/>
    <property type="match status" value="1"/>
</dbReference>
<dbReference type="InterPro" id="IPR036188">
    <property type="entry name" value="FAD/NAD-bd_sf"/>
</dbReference>
<organism evidence="5 6">
    <name type="scientific">Ceratocystis lukuohia</name>
    <dbReference type="NCBI Taxonomy" id="2019550"/>
    <lineage>
        <taxon>Eukaryota</taxon>
        <taxon>Fungi</taxon>
        <taxon>Dikarya</taxon>
        <taxon>Ascomycota</taxon>
        <taxon>Pezizomycotina</taxon>
        <taxon>Sordariomycetes</taxon>
        <taxon>Hypocreomycetidae</taxon>
        <taxon>Microascales</taxon>
        <taxon>Ceratocystidaceae</taxon>
        <taxon>Ceratocystis</taxon>
    </lineage>
</organism>
<comment type="caution">
    <text evidence="5">The sequence shown here is derived from an EMBL/GenBank/DDBJ whole genome shotgun (WGS) entry which is preliminary data.</text>
</comment>
<sequence length="617" mass="66579">MSESTPTYQPSFDYVIVGGGTAGVVVAARLSEDPNVTVLVVEAGDDRTQDPLVLTPGLMAGLYGKDEYDWNFMSPPQASLQSSAYCESLNGRVINQARGRMLGGSSALNFAMAVYPSKRSIDSWANLGNDGWDFDHLAPYLRKFASTSDPSEAAAETIRCESYYDGEMSDKEAGPVKLAYSDGYGRMNSAWMDVFERLDLKMTSDPRSGTAIGAFQQPASINPETRQRMFSANSYLTPEVRARPNLTVMTNSLVSKVVLDKGEDRGEAVATGVMIRGASGHVIEVKASKEVILAAGTLQSPQILELSGIGGKDLLDKHNIPVIVDNPNVGERVQDHPIVCQSMEVVDGINSSDVLRDPAILGAAIAMFQDGGKGPLGESIISTAFVPAANGNGLLPVETRKEILDKYVTGSDPTYAEIRSIIESEKEPAYQMMAFPGQTNMNPKPASLLDVITPVQPETYVTIMTILNHPFSRGTCHIVSPDVTVKPEWDPRYNSNPADMEILARGVQFAQNLTTVEPLRSIFKAGGKCLPNIMGNSLEDAKEVVRQRQISVFHVSGSCAMMPREKGGVVDSKLRVYGTKNLRVVDASVFPVEPLGNIQTTVYAVAEKAADIIKLGA</sequence>
<dbReference type="Gene3D" id="3.50.50.60">
    <property type="entry name" value="FAD/NAD(P)-binding domain"/>
    <property type="match status" value="1"/>
</dbReference>
<dbReference type="SUPFAM" id="SSF51905">
    <property type="entry name" value="FAD/NAD(P)-binding domain"/>
    <property type="match status" value="1"/>
</dbReference>
<dbReference type="SUPFAM" id="SSF54373">
    <property type="entry name" value="FAD-linked reductases, C-terminal domain"/>
    <property type="match status" value="1"/>
</dbReference>
<dbReference type="EMBL" id="JABSNW010000009">
    <property type="protein sequence ID" value="KAL2884802.1"/>
    <property type="molecule type" value="Genomic_DNA"/>
</dbReference>
<dbReference type="InterPro" id="IPR007867">
    <property type="entry name" value="GMC_OxRtase_C"/>
</dbReference>
<accession>A0ABR4M948</accession>
<keyword evidence="2" id="KW-0285">Flavoprotein</keyword>
<dbReference type="PANTHER" id="PTHR11552">
    <property type="entry name" value="GLUCOSE-METHANOL-CHOLINE GMC OXIDOREDUCTASE"/>
    <property type="match status" value="1"/>
</dbReference>
<evidence type="ECO:0000313" key="6">
    <source>
        <dbReference type="Proteomes" id="UP001610728"/>
    </source>
</evidence>
<evidence type="ECO:0000256" key="1">
    <source>
        <dbReference type="ARBA" id="ARBA00010790"/>
    </source>
</evidence>
<dbReference type="Gene3D" id="3.30.560.10">
    <property type="entry name" value="Glucose Oxidase, domain 3"/>
    <property type="match status" value="1"/>
</dbReference>
<dbReference type="GeneID" id="98121321"/>
<dbReference type="PANTHER" id="PTHR11552:SF210">
    <property type="entry name" value="GLUCOSE-METHANOL-CHOLINE OXIDOREDUCTASE N-TERMINAL DOMAIN-CONTAINING PROTEIN-RELATED"/>
    <property type="match status" value="1"/>
</dbReference>
<dbReference type="Pfam" id="PF00732">
    <property type="entry name" value="GMC_oxred_N"/>
    <property type="match status" value="1"/>
</dbReference>
<keyword evidence="2" id="KW-0274">FAD</keyword>
<comment type="similarity">
    <text evidence="1 2">Belongs to the GMC oxidoreductase family.</text>
</comment>
<dbReference type="PROSITE" id="PS00623">
    <property type="entry name" value="GMC_OXRED_1"/>
    <property type="match status" value="1"/>
</dbReference>
<keyword evidence="6" id="KW-1185">Reference proteome</keyword>
<dbReference type="Proteomes" id="UP001610728">
    <property type="component" value="Unassembled WGS sequence"/>
</dbReference>
<evidence type="ECO:0000256" key="2">
    <source>
        <dbReference type="RuleBase" id="RU003968"/>
    </source>
</evidence>